<reference evidence="5 6" key="1">
    <citation type="submission" date="2016-01" db="EMBL/GenBank/DDBJ databases">
        <title>The new phylogeny of the genus Mycobacterium.</title>
        <authorList>
            <person name="Tarcisio F."/>
            <person name="Conor M."/>
            <person name="Antonella G."/>
            <person name="Elisabetta G."/>
            <person name="Giulia F.S."/>
            <person name="Sara T."/>
            <person name="Anna F."/>
            <person name="Clotilde B."/>
            <person name="Roberto B."/>
            <person name="Veronica D.S."/>
            <person name="Fabio R."/>
            <person name="Monica P."/>
            <person name="Olivier J."/>
            <person name="Enrico T."/>
            <person name="Nicola S."/>
        </authorList>
    </citation>
    <scope>NUCLEOTIDE SEQUENCE [LARGE SCALE GENOMIC DNA]</scope>
    <source>
        <strain evidence="5 6">DSM 44339</strain>
    </source>
</reference>
<proteinExistence type="inferred from homology"/>
<comment type="similarity">
    <text evidence="1 2">Belongs to the small heat shock protein (HSP20) family.</text>
</comment>
<dbReference type="Gene3D" id="2.60.40.790">
    <property type="match status" value="1"/>
</dbReference>
<evidence type="ECO:0000313" key="7">
    <source>
        <dbReference type="Proteomes" id="UP000467201"/>
    </source>
</evidence>
<dbReference type="PANTHER" id="PTHR11527">
    <property type="entry name" value="HEAT-SHOCK PROTEIN 20 FAMILY MEMBER"/>
    <property type="match status" value="1"/>
</dbReference>
<evidence type="ECO:0000256" key="1">
    <source>
        <dbReference type="PROSITE-ProRule" id="PRU00285"/>
    </source>
</evidence>
<reference evidence="4 7" key="2">
    <citation type="journal article" date="2019" name="Emerg. Microbes Infect.">
        <title>Comprehensive subspecies identification of 175 nontuberculous mycobacteria species based on 7547 genomic profiles.</title>
        <authorList>
            <person name="Matsumoto Y."/>
            <person name="Kinjo T."/>
            <person name="Motooka D."/>
            <person name="Nabeya D."/>
            <person name="Jung N."/>
            <person name="Uechi K."/>
            <person name="Horii T."/>
            <person name="Iida T."/>
            <person name="Fujita J."/>
            <person name="Nakamura S."/>
        </authorList>
    </citation>
    <scope>NUCLEOTIDE SEQUENCE [LARGE SCALE GENOMIC DNA]</scope>
    <source>
        <strain evidence="4 7">JCM 12405</strain>
    </source>
</reference>
<feature type="domain" description="SHSP" evidence="3">
    <location>
        <begin position="39"/>
        <end position="151"/>
    </location>
</feature>
<dbReference type="InterPro" id="IPR008978">
    <property type="entry name" value="HSP20-like_chaperone"/>
</dbReference>
<dbReference type="KEGG" id="mdr:MDOR_05550"/>
<gene>
    <name evidence="4" type="primary">hspA</name>
    <name evidence="5" type="ORF">AWC01_09430</name>
    <name evidence="4" type="ORF">MDOR_05550</name>
</gene>
<keyword evidence="6" id="KW-1185">Reference proteome</keyword>
<dbReference type="OrthoDB" id="9809760at2"/>
<name>A0A1X1TAT0_9MYCO</name>
<dbReference type="EMBL" id="LQOS01000025">
    <property type="protein sequence ID" value="ORV41691.1"/>
    <property type="molecule type" value="Genomic_DNA"/>
</dbReference>
<dbReference type="Proteomes" id="UP000467201">
    <property type="component" value="Chromosome"/>
</dbReference>
<organism evidence="5 6">
    <name type="scientific">Mycolicibacterium doricum</name>
    <dbReference type="NCBI Taxonomy" id="126673"/>
    <lineage>
        <taxon>Bacteria</taxon>
        <taxon>Bacillati</taxon>
        <taxon>Actinomycetota</taxon>
        <taxon>Actinomycetes</taxon>
        <taxon>Mycobacteriales</taxon>
        <taxon>Mycobacteriaceae</taxon>
        <taxon>Mycolicibacterium</taxon>
    </lineage>
</organism>
<evidence type="ECO:0000313" key="4">
    <source>
        <dbReference type="EMBL" id="BBZ06386.1"/>
    </source>
</evidence>
<accession>A0A1X1TAT0</accession>
<dbReference type="CDD" id="cd06464">
    <property type="entry name" value="ACD_sHsps-like"/>
    <property type="match status" value="1"/>
</dbReference>
<dbReference type="Proteomes" id="UP000193564">
    <property type="component" value="Unassembled WGS sequence"/>
</dbReference>
<dbReference type="AlphaFoldDB" id="A0A1X1TAT0"/>
<evidence type="ECO:0000313" key="6">
    <source>
        <dbReference type="Proteomes" id="UP000193564"/>
    </source>
</evidence>
<evidence type="ECO:0000256" key="2">
    <source>
        <dbReference type="RuleBase" id="RU003616"/>
    </source>
</evidence>
<dbReference type="STRING" id="126673.AWC01_09430"/>
<sequence>MTLPVRRSSSQTDRWRPFRELDDLYSELDRLMQSALGATPDGAVMPSADVVETKDGYEVEIELPGVRREDIDVELIGNELAVTGEFKERTREGLFRRRTRRVGSFDYRVTLPGEIRDSDVTASLAHGVLTVNVPKARSQSTKIKVIDSGAETS</sequence>
<dbReference type="PROSITE" id="PS01031">
    <property type="entry name" value="SHSP"/>
    <property type="match status" value="1"/>
</dbReference>
<dbReference type="Pfam" id="PF00011">
    <property type="entry name" value="HSP20"/>
    <property type="match status" value="1"/>
</dbReference>
<dbReference type="InterPro" id="IPR031107">
    <property type="entry name" value="Small_HSP"/>
</dbReference>
<protein>
    <submittedName>
        <fullName evidence="4">Molecular chaperone</fullName>
    </submittedName>
</protein>
<dbReference type="SUPFAM" id="SSF49764">
    <property type="entry name" value="HSP20-like chaperones"/>
    <property type="match status" value="1"/>
</dbReference>
<reference evidence="4" key="3">
    <citation type="submission" date="2020-02" db="EMBL/GenBank/DDBJ databases">
        <authorList>
            <person name="Matsumoto Y."/>
            <person name="Motooka D."/>
            <person name="Nakamura S."/>
        </authorList>
    </citation>
    <scope>NUCLEOTIDE SEQUENCE</scope>
    <source>
        <strain evidence="4">JCM 12405</strain>
    </source>
</reference>
<dbReference type="EMBL" id="AP022605">
    <property type="protein sequence ID" value="BBZ06386.1"/>
    <property type="molecule type" value="Genomic_DNA"/>
</dbReference>
<evidence type="ECO:0000313" key="5">
    <source>
        <dbReference type="EMBL" id="ORV41691.1"/>
    </source>
</evidence>
<dbReference type="RefSeq" id="WP_085190446.1">
    <property type="nucleotide sequence ID" value="NZ_AP022605.1"/>
</dbReference>
<evidence type="ECO:0000259" key="3">
    <source>
        <dbReference type="PROSITE" id="PS01031"/>
    </source>
</evidence>
<dbReference type="InterPro" id="IPR002068">
    <property type="entry name" value="A-crystallin/Hsp20_dom"/>
</dbReference>